<organism evidence="4 5">
    <name type="scientific">Ceratopteris richardii</name>
    <name type="common">Triangle waterfern</name>
    <dbReference type="NCBI Taxonomy" id="49495"/>
    <lineage>
        <taxon>Eukaryota</taxon>
        <taxon>Viridiplantae</taxon>
        <taxon>Streptophyta</taxon>
        <taxon>Embryophyta</taxon>
        <taxon>Tracheophyta</taxon>
        <taxon>Polypodiopsida</taxon>
        <taxon>Polypodiidae</taxon>
        <taxon>Polypodiales</taxon>
        <taxon>Pteridineae</taxon>
        <taxon>Pteridaceae</taxon>
        <taxon>Parkerioideae</taxon>
        <taxon>Ceratopteris</taxon>
    </lineage>
</organism>
<dbReference type="OMA" id="TIDGPNS"/>
<dbReference type="SMART" id="SM00510">
    <property type="entry name" value="TFS2M"/>
    <property type="match status" value="1"/>
</dbReference>
<keyword evidence="5" id="KW-1185">Reference proteome</keyword>
<dbReference type="OrthoDB" id="1922186at2759"/>
<dbReference type="GO" id="GO:0003682">
    <property type="term" value="F:chromatin binding"/>
    <property type="evidence" value="ECO:0007669"/>
    <property type="project" value="InterPro"/>
</dbReference>
<dbReference type="PROSITE" id="PS51038">
    <property type="entry name" value="BAH"/>
    <property type="match status" value="1"/>
</dbReference>
<dbReference type="Pfam" id="PF07500">
    <property type="entry name" value="TFIIS_M"/>
    <property type="match status" value="1"/>
</dbReference>
<feature type="domain" description="BAH" evidence="2">
    <location>
        <begin position="68"/>
        <end position="187"/>
    </location>
</feature>
<sequence length="547" mass="61334">MGKRKLAQFSDSDEEEEEKSSAPVKDSGEGGSEEEGSTDPKPLGEVIRRAGRGKLEKRFYQAFELDGNRYELEDPVLVTPEERNQKPYVAIIKEIKQSKDGGIVVIGQWFYRPEEADKKSGGSWVSSDSRELFYSFHRDEVAAEAVMHKCVVHFIPSNKQAPVCSKHPGFIVRKVYDPTEKKLWNLTDKDYEDSKQAELNLLIQKTRDALGELADIDHEEAAAEQESSDKNRRQIRRRTILPISINKEEHSASDLSAKEGFGRPDTPGSALPGEPMSEAYSVLLEKNAMTKNKARDRWLEKLIQGVKYVCKLEPDSGDAVKVADIIWPDSAVSAVTSLEKAAYESLSSDMHKYNIKMRQLEFNLKNSTILAQRLLKYELDASKVLNMSPAELKDGLTAEEKSAQEPEEPETMQMADVRCTICGEKKVGVKEIIHVGYGDRYQLECLKCGNSWYSSRDSISSLTIQTVSPKLPVGAAPWATAKFDDVEKELTSPRHHGLAEPSDEIPTLPTETVHSKPVPNQIENPEQVQKKLEEGRSEESTPLARQL</sequence>
<feature type="region of interest" description="Disordered" evidence="1">
    <location>
        <begin position="249"/>
        <end position="272"/>
    </location>
</feature>
<evidence type="ECO:0000313" key="4">
    <source>
        <dbReference type="EMBL" id="KAH7405358.1"/>
    </source>
</evidence>
<feature type="region of interest" description="Disordered" evidence="1">
    <location>
        <begin position="1"/>
        <end position="47"/>
    </location>
</feature>
<evidence type="ECO:0000259" key="2">
    <source>
        <dbReference type="PROSITE" id="PS51038"/>
    </source>
</evidence>
<gene>
    <name evidence="4" type="ORF">KP509_15G067300</name>
</gene>
<evidence type="ECO:0000259" key="3">
    <source>
        <dbReference type="PROSITE" id="PS51321"/>
    </source>
</evidence>
<dbReference type="PROSITE" id="PS51321">
    <property type="entry name" value="TFIIS_CENTRAL"/>
    <property type="match status" value="1"/>
</dbReference>
<feature type="compositionally biased region" description="Basic and acidic residues" evidence="1">
    <location>
        <begin position="249"/>
        <end position="262"/>
    </location>
</feature>
<accession>A0A8T2T996</accession>
<dbReference type="Proteomes" id="UP000825935">
    <property type="component" value="Chromosome 15"/>
</dbReference>
<dbReference type="InterPro" id="IPR003618">
    <property type="entry name" value="TFIIS_cen_dom"/>
</dbReference>
<dbReference type="InterPro" id="IPR043151">
    <property type="entry name" value="BAH_sf"/>
</dbReference>
<evidence type="ECO:0000313" key="5">
    <source>
        <dbReference type="Proteomes" id="UP000825935"/>
    </source>
</evidence>
<reference evidence="4" key="1">
    <citation type="submission" date="2021-08" db="EMBL/GenBank/DDBJ databases">
        <title>WGS assembly of Ceratopteris richardii.</title>
        <authorList>
            <person name="Marchant D.B."/>
            <person name="Chen G."/>
            <person name="Jenkins J."/>
            <person name="Shu S."/>
            <person name="Leebens-Mack J."/>
            <person name="Grimwood J."/>
            <person name="Schmutz J."/>
            <person name="Soltis P."/>
            <person name="Soltis D."/>
            <person name="Chen Z.-H."/>
        </authorList>
    </citation>
    <scope>NUCLEOTIDE SEQUENCE</scope>
    <source>
        <strain evidence="4">Whitten #5841</strain>
        <tissue evidence="4">Leaf</tissue>
    </source>
</reference>
<dbReference type="SMART" id="SM00439">
    <property type="entry name" value="BAH"/>
    <property type="match status" value="1"/>
</dbReference>
<dbReference type="InterPro" id="IPR001025">
    <property type="entry name" value="BAH_dom"/>
</dbReference>
<feature type="domain" description="TFIIS central" evidence="3">
    <location>
        <begin position="294"/>
        <end position="420"/>
    </location>
</feature>
<proteinExistence type="predicted"/>
<dbReference type="GO" id="GO:0006351">
    <property type="term" value="P:DNA-templated transcription"/>
    <property type="evidence" value="ECO:0007669"/>
    <property type="project" value="InterPro"/>
</dbReference>
<feature type="region of interest" description="Disordered" evidence="1">
    <location>
        <begin position="489"/>
        <end position="547"/>
    </location>
</feature>
<dbReference type="Gene3D" id="1.10.472.30">
    <property type="entry name" value="Transcription elongation factor S-II, central domain"/>
    <property type="match status" value="1"/>
</dbReference>
<dbReference type="Gene3D" id="2.30.30.490">
    <property type="match status" value="1"/>
</dbReference>
<dbReference type="PANTHER" id="PTHR46871:SF1">
    <property type="entry name" value="BROMO-ADJACENT HOMOLOGY (BAH) DOMAIN-CONTAINING PROTEIN"/>
    <property type="match status" value="1"/>
</dbReference>
<dbReference type="Pfam" id="PF01426">
    <property type="entry name" value="BAH"/>
    <property type="match status" value="1"/>
</dbReference>
<comment type="caution">
    <text evidence="4">The sequence shown here is derived from an EMBL/GenBank/DDBJ whole genome shotgun (WGS) entry which is preliminary data.</text>
</comment>
<protein>
    <submittedName>
        <fullName evidence="4">Uncharacterized protein</fullName>
    </submittedName>
</protein>
<dbReference type="EMBL" id="CM035420">
    <property type="protein sequence ID" value="KAH7405358.1"/>
    <property type="molecule type" value="Genomic_DNA"/>
</dbReference>
<evidence type="ECO:0000256" key="1">
    <source>
        <dbReference type="SAM" id="MobiDB-lite"/>
    </source>
</evidence>
<dbReference type="InterPro" id="IPR036575">
    <property type="entry name" value="TFIIS_cen_dom_sf"/>
</dbReference>
<dbReference type="AlphaFoldDB" id="A0A8T2T996"/>
<dbReference type="PANTHER" id="PTHR46871">
    <property type="entry name" value="BROMO-ADJACENT HOMOLOGY (BAH) DOMAIN-CONTAINING PROTEIN"/>
    <property type="match status" value="1"/>
</dbReference>
<name>A0A8T2T996_CERRI</name>
<feature type="compositionally biased region" description="Basic and acidic residues" evidence="1">
    <location>
        <begin position="528"/>
        <end position="539"/>
    </location>
</feature>
<dbReference type="SUPFAM" id="SSF46942">
    <property type="entry name" value="Elongation factor TFIIS domain 2"/>
    <property type="match status" value="1"/>
</dbReference>